<protein>
    <submittedName>
        <fullName evidence="2">Stage 0 sporulation protein</fullName>
    </submittedName>
</protein>
<dbReference type="EMBL" id="BOQE01000001">
    <property type="protein sequence ID" value="GIM46014.1"/>
    <property type="molecule type" value="Genomic_DNA"/>
</dbReference>
<dbReference type="Proteomes" id="UP001057291">
    <property type="component" value="Unassembled WGS sequence"/>
</dbReference>
<dbReference type="NCBIfam" id="NF041131">
    <property type="entry name" value="RicT_YaaT_fam"/>
    <property type="match status" value="1"/>
</dbReference>
<dbReference type="Pfam" id="PF04468">
    <property type="entry name" value="PSP1"/>
    <property type="match status" value="1"/>
</dbReference>
<gene>
    <name evidence="2" type="ORF">DNHGIG_15630</name>
</gene>
<accession>A0AAV4LES8</accession>
<comment type="caution">
    <text evidence="2">The sequence shown here is derived from an EMBL/GenBank/DDBJ whole genome shotgun (WGS) entry which is preliminary data.</text>
</comment>
<dbReference type="InterPro" id="IPR047767">
    <property type="entry name" value="PSP1-like"/>
</dbReference>
<dbReference type="PANTHER" id="PTHR43830:SF3">
    <property type="entry name" value="PROTEIN PSP1"/>
    <property type="match status" value="1"/>
</dbReference>
<keyword evidence="3" id="KW-1185">Reference proteome</keyword>
<reference evidence="2" key="1">
    <citation type="journal article" date="2023" name="Int. J. Syst. Evol. Microbiol.">
        <title>Collibacillus ludicampi gen. nov., sp. nov., a new soil bacterium of the family Alicyclobacillaceae.</title>
        <authorList>
            <person name="Jojima T."/>
            <person name="Ioku Y."/>
            <person name="Fukuta Y."/>
            <person name="Shirasaka N."/>
            <person name="Matsumura Y."/>
            <person name="Mori M."/>
        </authorList>
    </citation>
    <scope>NUCLEOTIDE SEQUENCE</scope>
    <source>
        <strain evidence="2">TP075</strain>
    </source>
</reference>
<sequence>MYVVVGIRFKKAGKIYYFDPGDLPIEKGDFAIVETARGIEYGQVVVGKKEVTENDVVLPLKKVIRIADENDKLQVEANKDAAKQAFGICQEKIANHGLEMKLVDVEYTFDRNKVIFYFTADGRVDFRELVKDLASVFRTRIELRQIGVRDEAKLLGGIGPCGRILCCSSWLGDFDPVSIRMAKDQHLSLNPAKISGLCGRLMCCLKFESDVYEEKADQVV</sequence>
<feature type="domain" description="PSP1 C-terminal" evidence="1">
    <location>
        <begin position="61"/>
        <end position="146"/>
    </location>
</feature>
<dbReference type="InterPro" id="IPR007557">
    <property type="entry name" value="PSP1_C"/>
</dbReference>
<dbReference type="GO" id="GO:0005737">
    <property type="term" value="C:cytoplasm"/>
    <property type="evidence" value="ECO:0007669"/>
    <property type="project" value="TreeGrafter"/>
</dbReference>
<evidence type="ECO:0000313" key="2">
    <source>
        <dbReference type="EMBL" id="GIM46014.1"/>
    </source>
</evidence>
<organism evidence="2 3">
    <name type="scientific">Collibacillus ludicampi</name>
    <dbReference type="NCBI Taxonomy" id="2771369"/>
    <lineage>
        <taxon>Bacteria</taxon>
        <taxon>Bacillati</taxon>
        <taxon>Bacillota</taxon>
        <taxon>Bacilli</taxon>
        <taxon>Bacillales</taxon>
        <taxon>Alicyclobacillaceae</taxon>
        <taxon>Collibacillus</taxon>
    </lineage>
</organism>
<evidence type="ECO:0000313" key="3">
    <source>
        <dbReference type="Proteomes" id="UP001057291"/>
    </source>
</evidence>
<name>A0AAV4LES8_9BACL</name>
<dbReference type="PROSITE" id="PS51411">
    <property type="entry name" value="PSP1_C"/>
    <property type="match status" value="1"/>
</dbReference>
<proteinExistence type="predicted"/>
<evidence type="ECO:0000259" key="1">
    <source>
        <dbReference type="PROSITE" id="PS51411"/>
    </source>
</evidence>
<dbReference type="AlphaFoldDB" id="A0AAV4LES8"/>
<dbReference type="PANTHER" id="PTHR43830">
    <property type="entry name" value="PROTEIN PSP1"/>
    <property type="match status" value="1"/>
</dbReference>